<dbReference type="SUPFAM" id="SSF53474">
    <property type="entry name" value="alpha/beta-Hydrolases"/>
    <property type="match status" value="1"/>
</dbReference>
<dbReference type="GO" id="GO:0034338">
    <property type="term" value="F:short-chain carboxylesterase activity"/>
    <property type="evidence" value="ECO:0007669"/>
    <property type="project" value="TreeGrafter"/>
</dbReference>
<organism evidence="4 5">
    <name type="scientific">Pleodorina starrii</name>
    <dbReference type="NCBI Taxonomy" id="330485"/>
    <lineage>
        <taxon>Eukaryota</taxon>
        <taxon>Viridiplantae</taxon>
        <taxon>Chlorophyta</taxon>
        <taxon>core chlorophytes</taxon>
        <taxon>Chlorophyceae</taxon>
        <taxon>CS clade</taxon>
        <taxon>Chlamydomonadales</taxon>
        <taxon>Volvocaceae</taxon>
        <taxon>Pleodorina</taxon>
    </lineage>
</organism>
<dbReference type="GO" id="GO:0047372">
    <property type="term" value="F:monoacylglycerol lipase activity"/>
    <property type="evidence" value="ECO:0007669"/>
    <property type="project" value="TreeGrafter"/>
</dbReference>
<comment type="similarity">
    <text evidence="1">Belongs to the AB hydrolase superfamily. AB hydrolase 4 family.</text>
</comment>
<dbReference type="PANTHER" id="PTHR10794">
    <property type="entry name" value="ABHYDROLASE DOMAIN-CONTAINING PROTEIN"/>
    <property type="match status" value="1"/>
</dbReference>
<dbReference type="PANTHER" id="PTHR10794:SF84">
    <property type="entry name" value="ESTERASE_LIPASE_THIOESTERASE FAMILY PROTEIN"/>
    <property type="match status" value="1"/>
</dbReference>
<evidence type="ECO:0000256" key="1">
    <source>
        <dbReference type="ARBA" id="ARBA00010884"/>
    </source>
</evidence>
<reference evidence="4 5" key="1">
    <citation type="journal article" date="2023" name="Commun. Biol.">
        <title>Reorganization of the ancestral sex-determining regions during the evolution of trioecy in Pleodorina starrii.</title>
        <authorList>
            <person name="Takahashi K."/>
            <person name="Suzuki S."/>
            <person name="Kawai-Toyooka H."/>
            <person name="Yamamoto K."/>
            <person name="Hamaji T."/>
            <person name="Ootsuki R."/>
            <person name="Yamaguchi H."/>
            <person name="Kawachi M."/>
            <person name="Higashiyama T."/>
            <person name="Nozaki H."/>
        </authorList>
    </citation>
    <scope>NUCLEOTIDE SEQUENCE [LARGE SCALE GENOMIC DNA]</scope>
    <source>
        <strain evidence="4 5">NIES-4479</strain>
    </source>
</reference>
<sequence>MILSMFSDQAHICRGSSLSRASLAARRGWSVIRSAAQLPRPTIAGACDSQHRLSTTPPAAAVAPLPAPRRRASAAARLVPRAGMVATLAALAPDLMAQQAFAAAKLFAAVVAFGSGVLGAVAWLDAKRKTQKPGLQYAPTEFNQRVLSACPSLHLPYEPLPFMTNPHVETILAAKTRSKPPLRYKREILMTADGGCVALDWEHLEADKSLPEDAPVLVLLPGLTGGSGDSYVSHAVVSARAAGIRAVVFNSRGTADSPVLTPQFYSASFTGDTRAVISHVARRFPRSRALLAAGWSLGANILLRYLGEEGAATPLRAAVSMCNPFNLTVSNQGLTRGFNRIYDLNLARSLQRIFSKHAPLWTGMPPPFRPDEVTRGSTIRHFDECITIHSFGWPSVDAYYAGSSSSLSVALITVPTLCIQALDDPIAPKEATPFEALRQNPNCTLVTTLTGGHLGWVAGPDAPFGAPWTDKVMFEWLNSVMSELEATKQPKTDSEATSDMVKAPQTAVVTA</sequence>
<dbReference type="InterPro" id="IPR029058">
    <property type="entry name" value="AB_hydrolase_fold"/>
</dbReference>
<feature type="domain" description="AB hydrolase-1" evidence="3">
    <location>
        <begin position="215"/>
        <end position="454"/>
    </location>
</feature>
<evidence type="ECO:0000259" key="3">
    <source>
        <dbReference type="Pfam" id="PF00561"/>
    </source>
</evidence>
<accession>A0A9W6C177</accession>
<evidence type="ECO:0000313" key="5">
    <source>
        <dbReference type="Proteomes" id="UP001165080"/>
    </source>
</evidence>
<gene>
    <name evidence="4" type="primary">PLEST010492</name>
    <name evidence="4" type="ORF">PLESTB_001769200</name>
</gene>
<feature type="region of interest" description="Disordered" evidence="2">
    <location>
        <begin position="487"/>
        <end position="511"/>
    </location>
</feature>
<dbReference type="Pfam" id="PF00561">
    <property type="entry name" value="Abhydrolase_1"/>
    <property type="match status" value="1"/>
</dbReference>
<dbReference type="EMBL" id="BRXU01000047">
    <property type="protein sequence ID" value="GLC61555.1"/>
    <property type="molecule type" value="Genomic_DNA"/>
</dbReference>
<keyword evidence="5" id="KW-1185">Reference proteome</keyword>
<dbReference type="Gene3D" id="3.40.50.1820">
    <property type="entry name" value="alpha/beta hydrolase"/>
    <property type="match status" value="1"/>
</dbReference>
<evidence type="ECO:0000256" key="2">
    <source>
        <dbReference type="SAM" id="MobiDB-lite"/>
    </source>
</evidence>
<comment type="caution">
    <text evidence="4">The sequence shown here is derived from an EMBL/GenBank/DDBJ whole genome shotgun (WGS) entry which is preliminary data.</text>
</comment>
<dbReference type="Proteomes" id="UP001165080">
    <property type="component" value="Unassembled WGS sequence"/>
</dbReference>
<dbReference type="InterPro" id="IPR050960">
    <property type="entry name" value="AB_hydrolase_4_sf"/>
</dbReference>
<evidence type="ECO:0000313" key="4">
    <source>
        <dbReference type="EMBL" id="GLC61555.1"/>
    </source>
</evidence>
<name>A0A9W6C177_9CHLO</name>
<dbReference type="AlphaFoldDB" id="A0A9W6C177"/>
<protein>
    <recommendedName>
        <fullName evidence="3">AB hydrolase-1 domain-containing protein</fullName>
    </recommendedName>
</protein>
<proteinExistence type="inferred from homology"/>
<dbReference type="InterPro" id="IPR000073">
    <property type="entry name" value="AB_hydrolase_1"/>
</dbReference>